<evidence type="ECO:0000313" key="2">
    <source>
        <dbReference type="Proteomes" id="UP000187203"/>
    </source>
</evidence>
<proteinExistence type="predicted"/>
<reference evidence="2" key="1">
    <citation type="submission" date="2013-09" db="EMBL/GenBank/DDBJ databases">
        <title>Corchorus olitorius genome sequencing.</title>
        <authorList>
            <person name="Alam M."/>
            <person name="Haque M.S."/>
            <person name="Islam M.S."/>
            <person name="Emdad E.M."/>
            <person name="Islam M.M."/>
            <person name="Ahmed B."/>
            <person name="Halim A."/>
            <person name="Hossen Q.M.M."/>
            <person name="Hossain M.Z."/>
            <person name="Ahmed R."/>
            <person name="Khan M.M."/>
            <person name="Islam R."/>
            <person name="Rashid M.M."/>
            <person name="Khan S.A."/>
            <person name="Rahman M.S."/>
            <person name="Alam M."/>
            <person name="Yahiya A.S."/>
            <person name="Khan M.S."/>
            <person name="Azam M.S."/>
            <person name="Haque T."/>
            <person name="Lashkar M.Z.H."/>
            <person name="Akhand A.I."/>
            <person name="Morshed G."/>
            <person name="Roy S."/>
            <person name="Uddin K.S."/>
            <person name="Rabeya T."/>
            <person name="Hossain A.S."/>
            <person name="Chowdhury A."/>
            <person name="Snigdha A.R."/>
            <person name="Mortoza M.S."/>
            <person name="Matin S.A."/>
            <person name="Hoque S.M.E."/>
            <person name="Islam M.K."/>
            <person name="Roy D.K."/>
            <person name="Haider R."/>
            <person name="Moosa M.M."/>
            <person name="Elias S.M."/>
            <person name="Hasan A.M."/>
            <person name="Jahan S."/>
            <person name="Shafiuddin M."/>
            <person name="Mahmood N."/>
            <person name="Shommy N.S."/>
        </authorList>
    </citation>
    <scope>NUCLEOTIDE SEQUENCE [LARGE SCALE GENOMIC DNA]</scope>
    <source>
        <strain evidence="2">cv. O-4</strain>
    </source>
</reference>
<protein>
    <submittedName>
        <fullName evidence="1">Uncharacterized protein</fullName>
    </submittedName>
</protein>
<dbReference type="AlphaFoldDB" id="A0A1R3L1G8"/>
<accession>A0A1R3L1G8</accession>
<dbReference type="Proteomes" id="UP000187203">
    <property type="component" value="Unassembled WGS sequence"/>
</dbReference>
<sequence length="32" mass="3904">MGKCTIQKRKQHVFVFFTAKDTFEQKVIFRIK</sequence>
<gene>
    <name evidence="1" type="ORF">COLO4_02124</name>
</gene>
<name>A0A1R3L1G8_9ROSI</name>
<dbReference type="EMBL" id="AWUE01004929">
    <property type="protein sequence ID" value="OMP13184.1"/>
    <property type="molecule type" value="Genomic_DNA"/>
</dbReference>
<keyword evidence="2" id="KW-1185">Reference proteome</keyword>
<evidence type="ECO:0000313" key="1">
    <source>
        <dbReference type="EMBL" id="OMP13184.1"/>
    </source>
</evidence>
<comment type="caution">
    <text evidence="1">The sequence shown here is derived from an EMBL/GenBank/DDBJ whole genome shotgun (WGS) entry which is preliminary data.</text>
</comment>
<organism evidence="1 2">
    <name type="scientific">Corchorus olitorius</name>
    <dbReference type="NCBI Taxonomy" id="93759"/>
    <lineage>
        <taxon>Eukaryota</taxon>
        <taxon>Viridiplantae</taxon>
        <taxon>Streptophyta</taxon>
        <taxon>Embryophyta</taxon>
        <taxon>Tracheophyta</taxon>
        <taxon>Spermatophyta</taxon>
        <taxon>Magnoliopsida</taxon>
        <taxon>eudicotyledons</taxon>
        <taxon>Gunneridae</taxon>
        <taxon>Pentapetalae</taxon>
        <taxon>rosids</taxon>
        <taxon>malvids</taxon>
        <taxon>Malvales</taxon>
        <taxon>Malvaceae</taxon>
        <taxon>Grewioideae</taxon>
        <taxon>Apeibeae</taxon>
        <taxon>Corchorus</taxon>
    </lineage>
</organism>